<evidence type="ECO:0000256" key="1">
    <source>
        <dbReference type="SAM" id="MobiDB-lite"/>
    </source>
</evidence>
<gene>
    <name evidence="2" type="ORF">MYCFIDRAFT_209763</name>
</gene>
<keyword evidence="3" id="KW-1185">Reference proteome</keyword>
<dbReference type="Proteomes" id="UP000016932">
    <property type="component" value="Unassembled WGS sequence"/>
</dbReference>
<organism evidence="2 3">
    <name type="scientific">Pseudocercospora fijiensis (strain CIRAD86)</name>
    <name type="common">Black leaf streak disease fungus</name>
    <name type="synonym">Mycosphaerella fijiensis</name>
    <dbReference type="NCBI Taxonomy" id="383855"/>
    <lineage>
        <taxon>Eukaryota</taxon>
        <taxon>Fungi</taxon>
        <taxon>Dikarya</taxon>
        <taxon>Ascomycota</taxon>
        <taxon>Pezizomycotina</taxon>
        <taxon>Dothideomycetes</taxon>
        <taxon>Dothideomycetidae</taxon>
        <taxon>Mycosphaerellales</taxon>
        <taxon>Mycosphaerellaceae</taxon>
        <taxon>Pseudocercospora</taxon>
    </lineage>
</organism>
<dbReference type="eggNOG" id="ENOG502RFRX">
    <property type="taxonomic scope" value="Eukaryota"/>
</dbReference>
<dbReference type="RefSeq" id="XP_007921390.1">
    <property type="nucleotide sequence ID" value="XM_007923199.1"/>
</dbReference>
<dbReference type="GeneID" id="19336887"/>
<evidence type="ECO:0000313" key="3">
    <source>
        <dbReference type="Proteomes" id="UP000016932"/>
    </source>
</evidence>
<dbReference type="AlphaFoldDB" id="N1Q6V7"/>
<accession>N1Q6V7</accession>
<dbReference type="VEuPathDB" id="FungiDB:MYCFIDRAFT_209763"/>
<evidence type="ECO:0000313" key="2">
    <source>
        <dbReference type="EMBL" id="EME88284.1"/>
    </source>
</evidence>
<dbReference type="OrthoDB" id="5600085at2759"/>
<feature type="region of interest" description="Disordered" evidence="1">
    <location>
        <begin position="1"/>
        <end position="20"/>
    </location>
</feature>
<feature type="region of interest" description="Disordered" evidence="1">
    <location>
        <begin position="179"/>
        <end position="225"/>
    </location>
</feature>
<feature type="compositionally biased region" description="Polar residues" evidence="1">
    <location>
        <begin position="185"/>
        <end position="197"/>
    </location>
</feature>
<feature type="compositionally biased region" description="Gly residues" evidence="1">
    <location>
        <begin position="207"/>
        <end position="218"/>
    </location>
</feature>
<dbReference type="HOGENOM" id="CLU_1230371_0_0_1"/>
<dbReference type="EMBL" id="KB446555">
    <property type="protein sequence ID" value="EME88284.1"/>
    <property type="molecule type" value="Genomic_DNA"/>
</dbReference>
<name>N1Q6V7_PSEFD</name>
<proteinExistence type="predicted"/>
<reference evidence="2 3" key="1">
    <citation type="journal article" date="2012" name="PLoS Pathog.">
        <title>Diverse lifestyles and strategies of plant pathogenesis encoded in the genomes of eighteen Dothideomycetes fungi.</title>
        <authorList>
            <person name="Ohm R.A."/>
            <person name="Feau N."/>
            <person name="Henrissat B."/>
            <person name="Schoch C.L."/>
            <person name="Horwitz B.A."/>
            <person name="Barry K.W."/>
            <person name="Condon B.J."/>
            <person name="Copeland A.C."/>
            <person name="Dhillon B."/>
            <person name="Glaser F."/>
            <person name="Hesse C.N."/>
            <person name="Kosti I."/>
            <person name="LaButti K."/>
            <person name="Lindquist E.A."/>
            <person name="Lucas S."/>
            <person name="Salamov A.A."/>
            <person name="Bradshaw R.E."/>
            <person name="Ciuffetti L."/>
            <person name="Hamelin R.C."/>
            <person name="Kema G.H.J."/>
            <person name="Lawrence C."/>
            <person name="Scott J.A."/>
            <person name="Spatafora J.W."/>
            <person name="Turgeon B.G."/>
            <person name="de Wit P.J.G.M."/>
            <person name="Zhong S."/>
            <person name="Goodwin S.B."/>
            <person name="Grigoriev I.V."/>
        </authorList>
    </citation>
    <scope>NUCLEOTIDE SEQUENCE [LARGE SCALE GENOMIC DNA]</scope>
    <source>
        <strain evidence="2 3">CIRAD86</strain>
    </source>
</reference>
<sequence>MGPASNGLNGTLDHTMSGPLSPQIPPAFDLDRLRADYFSYQFPSAICQNCGLSGCTCKNCPPPFQSYGTGSWAQCCGRKHARDVQPSPAPIKIARTNTYDVSIHSQVPEQQQSVSTSHAQEAFAAGDIFRTENHGFGDAFEGIEIPSATTQPNFDTFDLDDDLILPEGTQHLDISEFLTSDLVGPNQNTGTGNNSESSGRDGRENGAGEGDGAGGGVKGVAAGDL</sequence>
<dbReference type="KEGG" id="pfj:MYCFIDRAFT_209763"/>
<protein>
    <submittedName>
        <fullName evidence="2">Uncharacterized protein</fullName>
    </submittedName>
</protein>